<dbReference type="Proteomes" id="UP000275267">
    <property type="component" value="Unassembled WGS sequence"/>
</dbReference>
<name>A0A3L6Q6M8_PANMI</name>
<evidence type="ECO:0000313" key="4">
    <source>
        <dbReference type="EMBL" id="RLM73498.1"/>
    </source>
</evidence>
<keyword evidence="2" id="KW-0812">Transmembrane</keyword>
<feature type="region of interest" description="Disordered" evidence="1">
    <location>
        <begin position="148"/>
        <end position="208"/>
    </location>
</feature>
<evidence type="ECO:0000259" key="3">
    <source>
        <dbReference type="Pfam" id="PF24583"/>
    </source>
</evidence>
<keyword evidence="2" id="KW-0472">Membrane</keyword>
<organism evidence="4 5">
    <name type="scientific">Panicum miliaceum</name>
    <name type="common">Proso millet</name>
    <name type="synonym">Broomcorn millet</name>
    <dbReference type="NCBI Taxonomy" id="4540"/>
    <lineage>
        <taxon>Eukaryota</taxon>
        <taxon>Viridiplantae</taxon>
        <taxon>Streptophyta</taxon>
        <taxon>Embryophyta</taxon>
        <taxon>Tracheophyta</taxon>
        <taxon>Spermatophyta</taxon>
        <taxon>Magnoliopsida</taxon>
        <taxon>Liliopsida</taxon>
        <taxon>Poales</taxon>
        <taxon>Poaceae</taxon>
        <taxon>PACMAD clade</taxon>
        <taxon>Panicoideae</taxon>
        <taxon>Panicodae</taxon>
        <taxon>Paniceae</taxon>
        <taxon>Panicinae</taxon>
        <taxon>Panicum</taxon>
        <taxon>Panicum sect. Panicum</taxon>
    </lineage>
</organism>
<keyword evidence="5" id="KW-1185">Reference proteome</keyword>
<dbReference type="InterPro" id="IPR056029">
    <property type="entry name" value="DUF7610"/>
</dbReference>
<sequence>MDTPPATQGRRANTVVERKLDELCACLDDALSSRRWRGPDAAGRLVAEIKAKTDFLRSLLAAEAECHGGARPEHLAEAEARFAVLEATFDQWARRAVAAPEPEVVEEVVVGQPEKEADCSGSSGSTCSCTDSCQEAVAGDAIEARKEEATADAIASKGHDAGREAAGTRGEPASGAVAKKREAMGTRDDVAPKDAAGKKRDAAAETRRTVQRRWWRRAAAWCGAAGVVAVVAVGLAVELDAVAHHNVNVFVVPT</sequence>
<evidence type="ECO:0000256" key="1">
    <source>
        <dbReference type="SAM" id="MobiDB-lite"/>
    </source>
</evidence>
<dbReference type="OrthoDB" id="679840at2759"/>
<gene>
    <name evidence="4" type="ORF">C2845_PM15G17120</name>
</gene>
<comment type="caution">
    <text evidence="4">The sequence shown here is derived from an EMBL/GenBank/DDBJ whole genome shotgun (WGS) entry which is preliminary data.</text>
</comment>
<feature type="domain" description="DUF7610" evidence="3">
    <location>
        <begin position="16"/>
        <end position="95"/>
    </location>
</feature>
<feature type="transmembrane region" description="Helical" evidence="2">
    <location>
        <begin position="218"/>
        <end position="237"/>
    </location>
</feature>
<evidence type="ECO:0000256" key="2">
    <source>
        <dbReference type="SAM" id="Phobius"/>
    </source>
</evidence>
<reference evidence="5" key="1">
    <citation type="journal article" date="2019" name="Nat. Commun.">
        <title>The genome of broomcorn millet.</title>
        <authorList>
            <person name="Zou C."/>
            <person name="Miki D."/>
            <person name="Li D."/>
            <person name="Tang Q."/>
            <person name="Xiao L."/>
            <person name="Rajput S."/>
            <person name="Deng P."/>
            <person name="Jia W."/>
            <person name="Huang R."/>
            <person name="Zhang M."/>
            <person name="Sun Y."/>
            <person name="Hu J."/>
            <person name="Fu X."/>
            <person name="Schnable P.S."/>
            <person name="Li F."/>
            <person name="Zhang H."/>
            <person name="Feng B."/>
            <person name="Zhu X."/>
            <person name="Liu R."/>
            <person name="Schnable J.C."/>
            <person name="Zhu J.-K."/>
            <person name="Zhang H."/>
        </authorList>
    </citation>
    <scope>NUCLEOTIDE SEQUENCE [LARGE SCALE GENOMIC DNA]</scope>
</reference>
<proteinExistence type="predicted"/>
<feature type="compositionally biased region" description="Basic and acidic residues" evidence="1">
    <location>
        <begin position="179"/>
        <end position="208"/>
    </location>
</feature>
<accession>A0A3L6Q6M8</accession>
<protein>
    <recommendedName>
        <fullName evidence="3">DUF7610 domain-containing protein</fullName>
    </recommendedName>
</protein>
<dbReference type="Pfam" id="PF24583">
    <property type="entry name" value="DUF7610"/>
    <property type="match status" value="1"/>
</dbReference>
<dbReference type="EMBL" id="PQIB02000013">
    <property type="protein sequence ID" value="RLM73498.1"/>
    <property type="molecule type" value="Genomic_DNA"/>
</dbReference>
<evidence type="ECO:0000313" key="5">
    <source>
        <dbReference type="Proteomes" id="UP000275267"/>
    </source>
</evidence>
<keyword evidence="2" id="KW-1133">Transmembrane helix</keyword>
<dbReference type="AlphaFoldDB" id="A0A3L6Q6M8"/>